<evidence type="ECO:0000256" key="2">
    <source>
        <dbReference type="ARBA" id="ARBA00004496"/>
    </source>
</evidence>
<keyword evidence="5 6" id="KW-0413">Isomerase</keyword>
<dbReference type="InterPro" id="IPR037218">
    <property type="entry name" value="PTPA_sf"/>
</dbReference>
<dbReference type="GO" id="GO:0005737">
    <property type="term" value="C:cytoplasm"/>
    <property type="evidence" value="ECO:0007669"/>
    <property type="project" value="UniProtKB-SubCell"/>
</dbReference>
<dbReference type="EMBL" id="FO082053">
    <property type="protein sequence ID" value="CCE80365.1"/>
    <property type="molecule type" value="Genomic_DNA"/>
</dbReference>
<dbReference type="GO" id="GO:0003755">
    <property type="term" value="F:peptidyl-prolyl cis-trans isomerase activity"/>
    <property type="evidence" value="ECO:0007669"/>
    <property type="project" value="UniProtKB-KW"/>
</dbReference>
<dbReference type="Pfam" id="PF03095">
    <property type="entry name" value="PTPA"/>
    <property type="match status" value="1"/>
</dbReference>
<evidence type="ECO:0000256" key="5">
    <source>
        <dbReference type="ARBA" id="ARBA00023235"/>
    </source>
</evidence>
<comment type="subcellular location">
    <subcellularLocation>
        <location evidence="2 6">Cytoplasm</location>
    </subcellularLocation>
</comment>
<dbReference type="GO" id="GO:0000159">
    <property type="term" value="C:protein phosphatase type 2A complex"/>
    <property type="evidence" value="ECO:0007669"/>
    <property type="project" value="TreeGrafter"/>
</dbReference>
<dbReference type="InterPro" id="IPR004327">
    <property type="entry name" value="Phstyr_phstse_ac"/>
</dbReference>
<dbReference type="GO" id="GO:0005634">
    <property type="term" value="C:nucleus"/>
    <property type="evidence" value="ECO:0007669"/>
    <property type="project" value="TreeGrafter"/>
</dbReference>
<dbReference type="InterPro" id="IPR043170">
    <property type="entry name" value="PTPA_C_lid"/>
</dbReference>
<keyword evidence="4 6" id="KW-0697">Rotamase</keyword>
<evidence type="ECO:0000256" key="1">
    <source>
        <dbReference type="ARBA" id="ARBA00000971"/>
    </source>
</evidence>
<dbReference type="FunFam" id="1.20.120.1150:FF:000002">
    <property type="entry name" value="Serine/threonine-protein phosphatase 2A activator"/>
    <property type="match status" value="1"/>
</dbReference>
<evidence type="ECO:0000256" key="6">
    <source>
        <dbReference type="RuleBase" id="RU361210"/>
    </source>
</evidence>
<dbReference type="OrthoDB" id="16120at2759"/>
<reference evidence="9" key="2">
    <citation type="journal article" date="2012" name="G3 (Bethesda)">
        <title>Pichia sorbitophila, an interspecies yeast hybrid reveals early steps of genome resolution following polyploidization.</title>
        <authorList>
            <person name="Leh Louis V."/>
            <person name="Despons L."/>
            <person name="Friedrich A."/>
            <person name="Martin T."/>
            <person name="Durrens P."/>
            <person name="Casaregola S."/>
            <person name="Neuveglise C."/>
            <person name="Fairhead C."/>
            <person name="Marck C."/>
            <person name="Cruz J.A."/>
            <person name="Straub M.L."/>
            <person name="Kugler V."/>
            <person name="Sacerdot C."/>
            <person name="Uzunov Z."/>
            <person name="Thierry A."/>
            <person name="Weiss S."/>
            <person name="Bleykasten C."/>
            <person name="De Montigny J."/>
            <person name="Jacques N."/>
            <person name="Jung P."/>
            <person name="Lemaire M."/>
            <person name="Mallet S."/>
            <person name="Morel G."/>
            <person name="Richard G.F."/>
            <person name="Sarkar A."/>
            <person name="Savel G."/>
            <person name="Schacherer J."/>
            <person name="Seret M.L."/>
            <person name="Talla E."/>
            <person name="Samson G."/>
            <person name="Jubin C."/>
            <person name="Poulain J."/>
            <person name="Vacherie B."/>
            <person name="Barbe V."/>
            <person name="Pelletier E."/>
            <person name="Sherman D.J."/>
            <person name="Westhof E."/>
            <person name="Weissenbach J."/>
            <person name="Baret P.V."/>
            <person name="Wincker P."/>
            <person name="Gaillardin C."/>
            <person name="Dujon B."/>
            <person name="Souciet J.L."/>
        </authorList>
    </citation>
    <scope>NUCLEOTIDE SEQUENCE [LARGE SCALE GENOMIC DNA]</scope>
    <source>
        <strain evidence="9">ATCC MYA-4447 / BCRC 22081 / CBS 7064 / NBRC 10061 / NRRL Y-12695</strain>
    </source>
</reference>
<dbReference type="STRING" id="559304.G8YJ70"/>
<dbReference type="HOGENOM" id="CLU_030733_0_0_1"/>
<dbReference type="FunCoup" id="G8YJ70">
    <property type="interactions" value="873"/>
</dbReference>
<dbReference type="Proteomes" id="UP000005222">
    <property type="component" value="Chromosome H"/>
</dbReference>
<reference evidence="7" key="1">
    <citation type="submission" date="2011-10" db="EMBL/GenBank/DDBJ databases">
        <authorList>
            <person name="Genoscope - CEA"/>
        </authorList>
    </citation>
    <scope>NUCLEOTIDE SEQUENCE</scope>
</reference>
<evidence type="ECO:0000313" key="7">
    <source>
        <dbReference type="EMBL" id="CCE80365.1"/>
    </source>
</evidence>
<evidence type="ECO:0000313" key="8">
    <source>
        <dbReference type="EMBL" id="CCE81130.1"/>
    </source>
</evidence>
<evidence type="ECO:0000313" key="9">
    <source>
        <dbReference type="Proteomes" id="UP000005222"/>
    </source>
</evidence>
<dbReference type="eggNOG" id="KOG2867">
    <property type="taxonomic scope" value="Eukaryota"/>
</dbReference>
<name>G8YJ70_PICSO</name>
<comment type="catalytic activity">
    <reaction evidence="1 6">
        <text>[protein]-peptidylproline (omega=180) = [protein]-peptidylproline (omega=0)</text>
        <dbReference type="Rhea" id="RHEA:16237"/>
        <dbReference type="Rhea" id="RHEA-COMP:10747"/>
        <dbReference type="Rhea" id="RHEA-COMP:10748"/>
        <dbReference type="ChEBI" id="CHEBI:83833"/>
        <dbReference type="ChEBI" id="CHEBI:83834"/>
        <dbReference type="EC" id="5.2.1.8"/>
    </reaction>
</comment>
<protein>
    <recommendedName>
        <fullName evidence="6">Serine/threonine-protein phosphatase 2A activator</fullName>
        <ecNumber evidence="6">5.2.1.8</ecNumber>
    </recommendedName>
    <alternativeName>
        <fullName evidence="6">Phosphotyrosyl phosphatase activator</fullName>
    </alternativeName>
</protein>
<dbReference type="PIRSF" id="PIRSF016325">
    <property type="entry name" value="Phstyr_phstse_ac"/>
    <property type="match status" value="1"/>
</dbReference>
<comment type="similarity">
    <text evidence="6">Belongs to the PTPA-type PPIase family.</text>
</comment>
<dbReference type="Gene3D" id="1.20.120.1150">
    <property type="match status" value="1"/>
</dbReference>
<keyword evidence="9" id="KW-1185">Reference proteome</keyword>
<comment type="function">
    <text evidence="6">PPIases accelerate the folding of proteins. It catalyzes the cis-trans isomerization of proline imidic peptide bonds in oligopeptides.</text>
</comment>
<organism evidence="7 9">
    <name type="scientific">Pichia sorbitophila (strain ATCC MYA-4447 / BCRC 22081 / CBS 7064 / NBRC 10061 / NRRL Y-12695)</name>
    <name type="common">Hybrid yeast</name>
    <dbReference type="NCBI Taxonomy" id="559304"/>
    <lineage>
        <taxon>Eukaryota</taxon>
        <taxon>Fungi</taxon>
        <taxon>Dikarya</taxon>
        <taxon>Ascomycota</taxon>
        <taxon>Saccharomycotina</taxon>
        <taxon>Pichiomycetes</taxon>
        <taxon>Debaryomycetaceae</taxon>
        <taxon>Millerozyma</taxon>
    </lineage>
</organism>
<evidence type="ECO:0000256" key="4">
    <source>
        <dbReference type="ARBA" id="ARBA00023110"/>
    </source>
</evidence>
<sequence length="379" mass="43573">MRFKLSYEAIILSSQRIMNYSKPIKRIVSNHDLEVWKQSDVFDYVVQFVSDLQESILGLENDAPVTTSKVSESLLKLLDEVEKVIERNPVVHDKDVSRFGKVEFRDFYDEIGRTSEMLLEELVSGLDSDPRIELSAYFNESWGDRTRIDYGSGHELNFITFLLCLRKLGLIVEQDFPCLVLKVFNKYIQVMRSLQKLYWLEPAGSHGVWGLDDYHFLPFLFGASQLATHPFMRPKSIHNEELVEDLHKKYMYFECIYFINSVKVNTGPNKQKLSLRWHSPMLDDISSAKSWMKIKEGMLKMYKAEVLGKLPVMQHFMFGSIIPCPEGIDEHSEANEEDCCHGHAHVNTWGDCCGIKIPSAIAASEMNKKATGAKPLPFD</sequence>
<dbReference type="Proteomes" id="UP000005222">
    <property type="component" value="Chromosome G"/>
</dbReference>
<dbReference type="EMBL" id="FO082052">
    <property type="protein sequence ID" value="CCE81130.1"/>
    <property type="molecule type" value="Genomic_DNA"/>
</dbReference>
<proteinExistence type="inferred from homology"/>
<gene>
    <name evidence="7" type="primary">Piso0_003481</name>
    <name evidence="7" type="ORF">GNLVRS01_PISO0G13272g</name>
    <name evidence="8" type="ORF">GNLVRS01_PISO0H13273g</name>
</gene>
<dbReference type="AlphaFoldDB" id="G8YJ70"/>
<dbReference type="GO" id="GO:0007052">
    <property type="term" value="P:mitotic spindle organization"/>
    <property type="evidence" value="ECO:0007669"/>
    <property type="project" value="TreeGrafter"/>
</dbReference>
<dbReference type="InParanoid" id="G8YJ70"/>
<dbReference type="SUPFAM" id="SSF140984">
    <property type="entry name" value="PTPA-like"/>
    <property type="match status" value="1"/>
</dbReference>
<keyword evidence="3 6" id="KW-0963">Cytoplasm</keyword>
<dbReference type="PANTHER" id="PTHR10012">
    <property type="entry name" value="SERINE/THREONINE-PROTEIN PHOSPHATASE 2A REGULATORY SUBUNIT B"/>
    <property type="match status" value="1"/>
</dbReference>
<accession>G8YJ70</accession>
<dbReference type="GO" id="GO:0008160">
    <property type="term" value="F:protein tyrosine phosphatase activator activity"/>
    <property type="evidence" value="ECO:0007669"/>
    <property type="project" value="TreeGrafter"/>
</dbReference>
<dbReference type="PANTHER" id="PTHR10012:SF5">
    <property type="entry name" value="SERINE_THREONINE-PROTEIN PHOSPHATASE 2A ACTIVATOR 2"/>
    <property type="match status" value="1"/>
</dbReference>
<dbReference type="CDD" id="cd04087">
    <property type="entry name" value="PTPA"/>
    <property type="match status" value="1"/>
</dbReference>
<evidence type="ECO:0000256" key="3">
    <source>
        <dbReference type="ARBA" id="ARBA00022490"/>
    </source>
</evidence>
<dbReference type="EC" id="5.2.1.8" evidence="6"/>